<evidence type="ECO:0000259" key="1">
    <source>
        <dbReference type="PROSITE" id="PS50965"/>
    </source>
</evidence>
<dbReference type="PROSITE" id="PS50965">
    <property type="entry name" value="NERD"/>
    <property type="match status" value="1"/>
</dbReference>
<organism evidence="2 3">
    <name type="scientific">Compostibacillus humi</name>
    <dbReference type="NCBI Taxonomy" id="1245525"/>
    <lineage>
        <taxon>Bacteria</taxon>
        <taxon>Bacillati</taxon>
        <taxon>Bacillota</taxon>
        <taxon>Bacilli</taxon>
        <taxon>Bacillales</taxon>
        <taxon>Bacillaceae</taxon>
        <taxon>Compostibacillus</taxon>
    </lineage>
</organism>
<evidence type="ECO:0000313" key="3">
    <source>
        <dbReference type="Proteomes" id="UP000602050"/>
    </source>
</evidence>
<accession>A0A8J2X8Z5</accession>
<sequence>MLCKPRIKSKELLIFESLNSRMNFKEKFVQHYTNLKKGYEGEVLFDSYIEKLQCDCLILHDLLLEEQYGFSN</sequence>
<feature type="domain" description="NERD" evidence="1">
    <location>
        <begin position="37"/>
        <end position="72"/>
    </location>
</feature>
<reference evidence="2" key="2">
    <citation type="submission" date="2020-09" db="EMBL/GenBank/DDBJ databases">
        <authorList>
            <person name="Sun Q."/>
            <person name="Zhou Y."/>
        </authorList>
    </citation>
    <scope>NUCLEOTIDE SEQUENCE</scope>
    <source>
        <strain evidence="2">CGMCC 1.12360</strain>
    </source>
</reference>
<name>A0A8J2X8Z5_9BACI</name>
<dbReference type="Proteomes" id="UP000602050">
    <property type="component" value="Unassembled WGS sequence"/>
</dbReference>
<reference evidence="2" key="1">
    <citation type="journal article" date="2014" name="Int. J. Syst. Evol. Microbiol.">
        <title>Complete genome sequence of Corynebacterium casei LMG S-19264T (=DSM 44701T), isolated from a smear-ripened cheese.</title>
        <authorList>
            <consortium name="US DOE Joint Genome Institute (JGI-PGF)"/>
            <person name="Walter F."/>
            <person name="Albersmeier A."/>
            <person name="Kalinowski J."/>
            <person name="Ruckert C."/>
        </authorList>
    </citation>
    <scope>NUCLEOTIDE SEQUENCE</scope>
    <source>
        <strain evidence="2">CGMCC 1.12360</strain>
    </source>
</reference>
<protein>
    <recommendedName>
        <fullName evidence="1">NERD domain-containing protein</fullName>
    </recommendedName>
</protein>
<proteinExistence type="predicted"/>
<dbReference type="AlphaFoldDB" id="A0A8J2X8Z5"/>
<keyword evidence="3" id="KW-1185">Reference proteome</keyword>
<evidence type="ECO:0000313" key="2">
    <source>
        <dbReference type="EMBL" id="GFZ77327.1"/>
    </source>
</evidence>
<dbReference type="InterPro" id="IPR011528">
    <property type="entry name" value="NERD"/>
</dbReference>
<gene>
    <name evidence="2" type="ORF">GCM10010978_18660</name>
</gene>
<comment type="caution">
    <text evidence="2">The sequence shown here is derived from an EMBL/GenBank/DDBJ whole genome shotgun (WGS) entry which is preliminary data.</text>
</comment>
<dbReference type="EMBL" id="BMEV01000031">
    <property type="protein sequence ID" value="GFZ77327.1"/>
    <property type="molecule type" value="Genomic_DNA"/>
</dbReference>